<dbReference type="FunCoup" id="C5DHH2">
    <property type="interactions" value="656"/>
</dbReference>
<dbReference type="GO" id="GO:0007033">
    <property type="term" value="P:vacuole organization"/>
    <property type="evidence" value="ECO:0007669"/>
    <property type="project" value="TreeGrafter"/>
</dbReference>
<dbReference type="GO" id="GO:0030674">
    <property type="term" value="F:protein-macromolecule adaptor activity"/>
    <property type="evidence" value="ECO:0007669"/>
    <property type="project" value="TreeGrafter"/>
</dbReference>
<feature type="domain" description="RING-type" evidence="13">
    <location>
        <begin position="928"/>
        <end position="971"/>
    </location>
</feature>
<dbReference type="RefSeq" id="XP_002553670.1">
    <property type="nucleotide sequence ID" value="XM_002553624.1"/>
</dbReference>
<dbReference type="SMART" id="SM00249">
    <property type="entry name" value="PHD"/>
    <property type="match status" value="1"/>
</dbReference>
<comment type="catalytic activity">
    <reaction evidence="9">
        <text>S-ubiquitinyl-[E2 ubiquitin-conjugating enzyme]-L-cysteine + [acceptor protein]-L-lysine = [E2 ubiquitin-conjugating enzyme]-L-cysteine + N(6)-ubiquitinyl-[acceptor protein]-L-lysine.</text>
        <dbReference type="EC" id="2.3.2.27"/>
    </reaction>
</comment>
<dbReference type="Pfam" id="PF23356">
    <property type="entry name" value="TPR_PEP5_VPS11"/>
    <property type="match status" value="1"/>
</dbReference>
<keyword evidence="12" id="KW-0175">Coiled coil</keyword>
<keyword evidence="6 9" id="KW-0653">Protein transport</keyword>
<keyword evidence="4 10" id="KW-0863">Zinc-finger</keyword>
<dbReference type="SUPFAM" id="SSF50978">
    <property type="entry name" value="WD40 repeat-like"/>
    <property type="match status" value="1"/>
</dbReference>
<dbReference type="PROSITE" id="PS50236">
    <property type="entry name" value="CHCR"/>
    <property type="match status" value="1"/>
</dbReference>
<protein>
    <recommendedName>
        <fullName evidence="9">E3 ubiquitin-protein ligase PEP5</fullName>
        <ecNumber evidence="9">2.3.2.27</ecNumber>
    </recommendedName>
</protein>
<dbReference type="PIRSF" id="PIRSF007860">
    <property type="entry name" value="VPS11"/>
    <property type="match status" value="1"/>
</dbReference>
<dbReference type="GeneID" id="8291819"/>
<evidence type="ECO:0000313" key="15">
    <source>
        <dbReference type="Proteomes" id="UP000002036"/>
    </source>
</evidence>
<keyword evidence="2 9" id="KW-0813">Transport</keyword>
<dbReference type="GO" id="GO:0033263">
    <property type="term" value="C:CORVET complex"/>
    <property type="evidence" value="ECO:0007669"/>
    <property type="project" value="UniProtKB-UniRule"/>
</dbReference>
<evidence type="ECO:0000256" key="2">
    <source>
        <dbReference type="ARBA" id="ARBA00022448"/>
    </source>
</evidence>
<dbReference type="GO" id="GO:0007032">
    <property type="term" value="P:endosome organization"/>
    <property type="evidence" value="ECO:0007669"/>
    <property type="project" value="TreeGrafter"/>
</dbReference>
<dbReference type="OrthoDB" id="26184at2759"/>
<organism evidence="14 15">
    <name type="scientific">Lachancea thermotolerans (strain ATCC 56472 / CBS 6340 / NRRL Y-8284)</name>
    <name type="common">Yeast</name>
    <name type="synonym">Kluyveromyces thermotolerans</name>
    <dbReference type="NCBI Taxonomy" id="559295"/>
    <lineage>
        <taxon>Eukaryota</taxon>
        <taxon>Fungi</taxon>
        <taxon>Dikarya</taxon>
        <taxon>Ascomycota</taxon>
        <taxon>Saccharomycotina</taxon>
        <taxon>Saccharomycetes</taxon>
        <taxon>Saccharomycetales</taxon>
        <taxon>Saccharomycetaceae</taxon>
        <taxon>Lachancea</taxon>
    </lineage>
</organism>
<evidence type="ECO:0000313" key="14">
    <source>
        <dbReference type="EMBL" id="CAR23233.1"/>
    </source>
</evidence>
<evidence type="ECO:0000256" key="10">
    <source>
        <dbReference type="PROSITE-ProRule" id="PRU00175"/>
    </source>
</evidence>
<evidence type="ECO:0000256" key="6">
    <source>
        <dbReference type="ARBA" id="ARBA00022927"/>
    </source>
</evidence>
<dbReference type="GO" id="GO:0048284">
    <property type="term" value="P:organelle fusion"/>
    <property type="evidence" value="ECO:0007669"/>
    <property type="project" value="TreeGrafter"/>
</dbReference>
<accession>C5DHH2</accession>
<dbReference type="SMART" id="SM00184">
    <property type="entry name" value="RING"/>
    <property type="match status" value="1"/>
</dbReference>
<dbReference type="STRING" id="559295.C5DHH2"/>
<evidence type="ECO:0000256" key="4">
    <source>
        <dbReference type="ARBA" id="ARBA00022771"/>
    </source>
</evidence>
<dbReference type="PROSITE" id="PS50089">
    <property type="entry name" value="ZF_RING_2"/>
    <property type="match status" value="1"/>
</dbReference>
<comment type="similarity">
    <text evidence="1 9">Belongs to the VPS11 family.</text>
</comment>
<evidence type="ECO:0000256" key="9">
    <source>
        <dbReference type="PIRNR" id="PIRNR007860"/>
    </source>
</evidence>
<feature type="repeat" description="CHCR" evidence="11">
    <location>
        <begin position="405"/>
        <end position="582"/>
    </location>
</feature>
<sequence length="1031" mass="117185">MSFQSWRQFQFFENTPVRDPKIGSDSPLFSDPTLSAACPALEDKLFIVVQSRILKLVNLKSLEVELEFEAYSEGFQVTYLRFVADNYIVSAAEQLGRPCSIKIWKLDKQPKNEFDYHSLIEVKNGKNTFPLSAISIWHDLTCLAIGFVNGRIVLIRGDIIHDRGSRQRVIYDDPNKEPITGLMFDRDCRTCFASTTSGIFLFNTTGRNNGKPDTILNGSAGLDLNCSCLSCDGQEFICCSAKSLDFYKSNGEKRSLVMELPLIKRIYAVDQHHILILLGVQTSNNTALNVANITTTNNRVIVLDIQNKLIAMNTLISGSVLDIFSNVFSGDPSVLLLTSDGTMHKINEKPIKEKLQIVEQKELFPVALDLAQQCNLSAIEIEKIRKKFAEHLYKINLKTEAIEQYLQCLNVTETSEVIAKFGINSTSDNSSVSDLSYYLLSMMKKGMSSSDHVTLYLIALIKLKNEEGIEQFVTHFSRSGQYLEEEEPEEDWKQDDESYYFSDTELFDLDLILRLLQDFGFFLQSFKLARKFSKDPAIVVEILIDGLKDPHSALRYIKSLPVDDTLRVLVAFSKKLLELLPNDTNALLIELFTGKYQPLKYESVSDPVVSRREKFDKNVFYSYNSFIEYMKNVSTSKEQDITSSVPTYQPPKPTLIFTSFINQPFEFVVFLEACLGSYNEFHGFDHDKQLILTTLYDIYLTLAKDDEKGRQQEWRDKAHTVYKESTKLATTSTASVDSSSAGRLNKAVDNSLMMLISQVNNFEAALEGDDLQDELEFAKFGKLDLTYKFRSISLTNDAKTSLKFIEKFGEQEPALYSMGLSHFISSKSMMKEIGGEAVFREKILNKVLEKDLMPLLDILQVLGSSNVASFGLVQQILIEHIKSESQEIKNNKKLIQSYESELEEKESKLQSLTDDKSPAQIKLKNQTCNICQTALSAPLVFFKCDHIYHQRCLNEEESSESNNRFFRCPQCVVDFEASENMKRAQSETQIDTELLNLAMNDKDNKDRFKIVTDFIGRGGVESSFIRVQELD</sequence>
<comment type="subcellular location">
    <subcellularLocation>
        <location evidence="8">Endomembrane system</location>
        <topology evidence="8">Peripheral membrane protein</topology>
        <orientation evidence="8">Cytoplasmic side</orientation>
    </subcellularLocation>
    <subcellularLocation>
        <location evidence="9">Vacuole membrane</location>
        <topology evidence="9">Peripheral membrane protein</topology>
        <orientation evidence="9">Cytoplasmic side</orientation>
    </subcellularLocation>
</comment>
<dbReference type="Proteomes" id="UP000002036">
    <property type="component" value="Chromosome E"/>
</dbReference>
<dbReference type="SUPFAM" id="SSF57850">
    <property type="entry name" value="RING/U-box"/>
    <property type="match status" value="1"/>
</dbReference>
<keyword evidence="15" id="KW-1185">Reference proteome</keyword>
<dbReference type="eggNOG" id="KOG2114">
    <property type="taxonomic scope" value="Eukaryota"/>
</dbReference>
<dbReference type="InterPro" id="IPR057308">
    <property type="entry name" value="CHCR_PEP5_VPS11"/>
</dbReference>
<evidence type="ECO:0000256" key="11">
    <source>
        <dbReference type="PROSITE-ProRule" id="PRU01006"/>
    </source>
</evidence>
<keyword evidence="5" id="KW-0862">Zinc</keyword>
<dbReference type="HOGENOM" id="CLU_001287_0_0_1"/>
<keyword evidence="9" id="KW-0833">Ubl conjugation pathway</keyword>
<dbReference type="PANTHER" id="PTHR23323">
    <property type="entry name" value="VACUOLAR PROTEIN SORTING-ASSOCIATED PROTEIN"/>
    <property type="match status" value="1"/>
</dbReference>
<evidence type="ECO:0000256" key="3">
    <source>
        <dbReference type="ARBA" id="ARBA00022723"/>
    </source>
</evidence>
<keyword evidence="9" id="KW-0808">Transferase</keyword>
<evidence type="ECO:0000256" key="8">
    <source>
        <dbReference type="ARBA" id="ARBA00029433"/>
    </source>
</evidence>
<evidence type="ECO:0000256" key="7">
    <source>
        <dbReference type="ARBA" id="ARBA00023136"/>
    </source>
</evidence>
<dbReference type="InterPro" id="IPR000547">
    <property type="entry name" value="Clathrin_H-chain/VPS_repeat"/>
</dbReference>
<comment type="subunit">
    <text evidence="9">Component of the homotypic vacuole fusion and vacuole protein sorting (HOPS) complex. Component of the class C core vacuole/endosome tethering (CORVET) complex.</text>
</comment>
<dbReference type="InterPro" id="IPR057307">
    <property type="entry name" value="PEP5_VPS11_N"/>
</dbReference>
<dbReference type="KEGG" id="lth:KLTH0E04312g"/>
<name>C5DHH2_LACTC</name>
<dbReference type="OMA" id="ENENECP"/>
<dbReference type="GO" id="GO:0061630">
    <property type="term" value="F:ubiquitin protein ligase activity"/>
    <property type="evidence" value="ECO:0007669"/>
    <property type="project" value="UniProtKB-EC"/>
</dbReference>
<dbReference type="InParanoid" id="C5DHH2"/>
<dbReference type="Pfam" id="PF17122">
    <property type="entry name" value="zf-C3H2C3"/>
    <property type="match status" value="1"/>
</dbReference>
<keyword evidence="3" id="KW-0479">Metal-binding</keyword>
<dbReference type="InterPro" id="IPR036322">
    <property type="entry name" value="WD40_repeat_dom_sf"/>
</dbReference>
<gene>
    <name evidence="14" type="ordered locus">KLTH0E04312g</name>
</gene>
<dbReference type="GO" id="GO:0006886">
    <property type="term" value="P:intracellular protein transport"/>
    <property type="evidence" value="ECO:0007669"/>
    <property type="project" value="UniProtKB-UniRule"/>
</dbReference>
<dbReference type="InterPro" id="IPR013083">
    <property type="entry name" value="Znf_RING/FYVE/PHD"/>
</dbReference>
<dbReference type="Pfam" id="PF12451">
    <property type="entry name" value="VPS11_C"/>
    <property type="match status" value="1"/>
</dbReference>
<dbReference type="EC" id="2.3.2.27" evidence="9"/>
<dbReference type="EMBL" id="CU928169">
    <property type="protein sequence ID" value="CAR23233.1"/>
    <property type="molecule type" value="Genomic_DNA"/>
</dbReference>
<dbReference type="GO" id="GO:0008270">
    <property type="term" value="F:zinc ion binding"/>
    <property type="evidence" value="ECO:0007669"/>
    <property type="project" value="UniProtKB-KW"/>
</dbReference>
<dbReference type="AlphaFoldDB" id="C5DHH2"/>
<dbReference type="GO" id="GO:0030897">
    <property type="term" value="C:HOPS complex"/>
    <property type="evidence" value="ECO:0007669"/>
    <property type="project" value="UniProtKB-UniRule"/>
</dbReference>
<keyword evidence="9" id="KW-0926">Vacuole</keyword>
<proteinExistence type="inferred from homology"/>
<dbReference type="Gene3D" id="3.30.40.10">
    <property type="entry name" value="Zinc/RING finger domain, C3HC4 (zinc finger)"/>
    <property type="match status" value="1"/>
</dbReference>
<dbReference type="InterPro" id="IPR016528">
    <property type="entry name" value="VPS11"/>
</dbReference>
<dbReference type="Gene3D" id="2.130.10.10">
    <property type="entry name" value="YVTN repeat-like/Quinoprotein amine dehydrogenase"/>
    <property type="match status" value="1"/>
</dbReference>
<dbReference type="InterPro" id="IPR001965">
    <property type="entry name" value="Znf_PHD"/>
</dbReference>
<feature type="coiled-coil region" evidence="12">
    <location>
        <begin position="881"/>
        <end position="915"/>
    </location>
</feature>
<dbReference type="PANTHER" id="PTHR23323:SF24">
    <property type="entry name" value="VACUOLAR PROTEIN SORTING-ASSOCIATED PROTEIN 11 HOMOLOG"/>
    <property type="match status" value="1"/>
</dbReference>
<evidence type="ECO:0000256" key="12">
    <source>
        <dbReference type="SAM" id="Coils"/>
    </source>
</evidence>
<dbReference type="GO" id="GO:0006904">
    <property type="term" value="P:vesicle docking involved in exocytosis"/>
    <property type="evidence" value="ECO:0007669"/>
    <property type="project" value="TreeGrafter"/>
</dbReference>
<dbReference type="InterPro" id="IPR015943">
    <property type="entry name" value="WD40/YVTN_repeat-like_dom_sf"/>
</dbReference>
<dbReference type="InterPro" id="IPR024763">
    <property type="entry name" value="VPS11_C"/>
</dbReference>
<keyword evidence="7 9" id="KW-0472">Membrane</keyword>
<dbReference type="InterPro" id="IPR001841">
    <property type="entry name" value="Znf_RING"/>
</dbReference>
<evidence type="ECO:0000259" key="13">
    <source>
        <dbReference type="PROSITE" id="PS50089"/>
    </source>
</evidence>
<evidence type="ECO:0000256" key="5">
    <source>
        <dbReference type="ARBA" id="ARBA00022833"/>
    </source>
</evidence>
<dbReference type="GO" id="GO:0000329">
    <property type="term" value="C:fungal-type vacuole membrane"/>
    <property type="evidence" value="ECO:0007669"/>
    <property type="project" value="UniProtKB-UniRule"/>
</dbReference>
<evidence type="ECO:0000256" key="1">
    <source>
        <dbReference type="ARBA" id="ARBA00007070"/>
    </source>
</evidence>
<dbReference type="Pfam" id="PF23341">
    <property type="entry name" value="PEP5_VPS11_N"/>
    <property type="match status" value="1"/>
</dbReference>
<reference evidence="14 15" key="1">
    <citation type="journal article" date="2009" name="Genome Res.">
        <title>Comparative genomics of protoploid Saccharomycetaceae.</title>
        <authorList>
            <consortium name="The Genolevures Consortium"/>
            <person name="Souciet J.-L."/>
            <person name="Dujon B."/>
            <person name="Gaillardin C."/>
            <person name="Johnston M."/>
            <person name="Baret P.V."/>
            <person name="Cliften P."/>
            <person name="Sherman D.J."/>
            <person name="Weissenbach J."/>
            <person name="Westhof E."/>
            <person name="Wincker P."/>
            <person name="Jubin C."/>
            <person name="Poulain J."/>
            <person name="Barbe V."/>
            <person name="Segurens B."/>
            <person name="Artiguenave F."/>
            <person name="Anthouard V."/>
            <person name="Vacherie B."/>
            <person name="Val M.-E."/>
            <person name="Fulton R.S."/>
            <person name="Minx P."/>
            <person name="Wilson R."/>
            <person name="Durrens P."/>
            <person name="Jean G."/>
            <person name="Marck C."/>
            <person name="Martin T."/>
            <person name="Nikolski M."/>
            <person name="Rolland T."/>
            <person name="Seret M.-L."/>
            <person name="Casaregola S."/>
            <person name="Despons L."/>
            <person name="Fairhead C."/>
            <person name="Fischer G."/>
            <person name="Lafontaine I."/>
            <person name="Leh V."/>
            <person name="Lemaire M."/>
            <person name="de Montigny J."/>
            <person name="Neuveglise C."/>
            <person name="Thierry A."/>
            <person name="Blanc-Lenfle I."/>
            <person name="Bleykasten C."/>
            <person name="Diffels J."/>
            <person name="Fritsch E."/>
            <person name="Frangeul L."/>
            <person name="Goeffon A."/>
            <person name="Jauniaux N."/>
            <person name="Kachouri-Lafond R."/>
            <person name="Payen C."/>
            <person name="Potier S."/>
            <person name="Pribylova L."/>
            <person name="Ozanne C."/>
            <person name="Richard G.-F."/>
            <person name="Sacerdot C."/>
            <person name="Straub M.-L."/>
            <person name="Talla E."/>
        </authorList>
    </citation>
    <scope>NUCLEOTIDE SEQUENCE [LARGE SCALE GENOMIC DNA]</scope>
    <source>
        <strain evidence="15">ATCC 56472 / CBS 6340 / NRRL Y-8284</strain>
    </source>
</reference>